<dbReference type="STRING" id="658167.SAMN04488135_104143"/>
<evidence type="ECO:0000313" key="8">
    <source>
        <dbReference type="Proteomes" id="UP000184226"/>
    </source>
</evidence>
<dbReference type="InterPro" id="IPR036388">
    <property type="entry name" value="WH-like_DNA-bd_sf"/>
</dbReference>
<dbReference type="SUPFAM" id="SSF53850">
    <property type="entry name" value="Periplasmic binding protein-like II"/>
    <property type="match status" value="1"/>
</dbReference>
<keyword evidence="4" id="KW-0010">Activator</keyword>
<dbReference type="PANTHER" id="PTHR30293:SF0">
    <property type="entry name" value="NITROGEN ASSIMILATION REGULATORY PROTEIN NAC"/>
    <property type="match status" value="1"/>
</dbReference>
<dbReference type="FunFam" id="1.10.10.10:FF:000001">
    <property type="entry name" value="LysR family transcriptional regulator"/>
    <property type="match status" value="1"/>
</dbReference>
<dbReference type="PRINTS" id="PR00039">
    <property type="entry name" value="HTHLYSR"/>
</dbReference>
<reference evidence="7 8" key="1">
    <citation type="submission" date="2016-11" db="EMBL/GenBank/DDBJ databases">
        <authorList>
            <person name="Jaros S."/>
            <person name="Januszkiewicz K."/>
            <person name="Wedrychowicz H."/>
        </authorList>
    </citation>
    <scope>NUCLEOTIDE SEQUENCE [LARGE SCALE GENOMIC DNA]</scope>
    <source>
        <strain evidence="7 8">CGMCC 1.10190</strain>
    </source>
</reference>
<dbReference type="AlphaFoldDB" id="A0A1M5UWX4"/>
<protein>
    <submittedName>
        <fullName evidence="7">LysR family transcriptional regulator, nitrogen assimilation regulatory protein</fullName>
    </submittedName>
</protein>
<dbReference type="EMBL" id="FQXE01000004">
    <property type="protein sequence ID" value="SHH67434.1"/>
    <property type="molecule type" value="Genomic_DNA"/>
</dbReference>
<sequence length="307" mass="33894">MALRRYRYFVTIVDAGSITRAAEQLHIAQPALSQQLHLLEDDLGVKLLERTPRGIVPTEAGARFYERSQMLLRLENSMRQELRELDKHPSGYVSIGIPSSTAIMLAVPILEAVRATYPDINLYIMTGVSGRLEPLLHSGQLDMAILFQTGQAGLGVQWIFDEALYLMAPPSLQVDDPFPIEDVSRYPMILPSAFLGLRTLLDGAFARHGVKANVISEIDGSIPTINTLVSRGVGCSILPWATFSLEAGRGEVKGYRIEPEIWRPVALCRPKVPPLSRPAKAVYELLRKVIAAELKQPSAAGSVRMRT</sequence>
<dbReference type="InterPro" id="IPR005119">
    <property type="entry name" value="LysR_subst-bd"/>
</dbReference>
<organism evidence="7 8">
    <name type="scientific">Pollutimonas bauzanensis</name>
    <dbReference type="NCBI Taxonomy" id="658167"/>
    <lineage>
        <taxon>Bacteria</taxon>
        <taxon>Pseudomonadati</taxon>
        <taxon>Pseudomonadota</taxon>
        <taxon>Betaproteobacteria</taxon>
        <taxon>Burkholderiales</taxon>
        <taxon>Alcaligenaceae</taxon>
        <taxon>Pollutimonas</taxon>
    </lineage>
</organism>
<dbReference type="InterPro" id="IPR036390">
    <property type="entry name" value="WH_DNA-bd_sf"/>
</dbReference>
<dbReference type="RefSeq" id="WP_073102824.1">
    <property type="nucleotide sequence ID" value="NZ_FQXE01000004.1"/>
</dbReference>
<comment type="similarity">
    <text evidence="1">Belongs to the LysR transcriptional regulatory family.</text>
</comment>
<dbReference type="PROSITE" id="PS50931">
    <property type="entry name" value="HTH_LYSR"/>
    <property type="match status" value="1"/>
</dbReference>
<keyword evidence="8" id="KW-1185">Reference proteome</keyword>
<dbReference type="GO" id="GO:0003700">
    <property type="term" value="F:DNA-binding transcription factor activity"/>
    <property type="evidence" value="ECO:0007669"/>
    <property type="project" value="InterPro"/>
</dbReference>
<keyword evidence="3" id="KW-0238">DNA-binding</keyword>
<dbReference type="SUPFAM" id="SSF46785">
    <property type="entry name" value="Winged helix' DNA-binding domain"/>
    <property type="match status" value="1"/>
</dbReference>
<dbReference type="Pfam" id="PF03466">
    <property type="entry name" value="LysR_substrate"/>
    <property type="match status" value="1"/>
</dbReference>
<keyword evidence="2" id="KW-0805">Transcription regulation</keyword>
<evidence type="ECO:0000256" key="4">
    <source>
        <dbReference type="ARBA" id="ARBA00023159"/>
    </source>
</evidence>
<feature type="domain" description="HTH lysR-type" evidence="6">
    <location>
        <begin position="1"/>
        <end position="58"/>
    </location>
</feature>
<evidence type="ECO:0000256" key="3">
    <source>
        <dbReference type="ARBA" id="ARBA00023125"/>
    </source>
</evidence>
<dbReference type="Gene3D" id="1.10.10.10">
    <property type="entry name" value="Winged helix-like DNA-binding domain superfamily/Winged helix DNA-binding domain"/>
    <property type="match status" value="1"/>
</dbReference>
<dbReference type="PANTHER" id="PTHR30293">
    <property type="entry name" value="TRANSCRIPTIONAL REGULATORY PROTEIN NAC-RELATED"/>
    <property type="match status" value="1"/>
</dbReference>
<name>A0A1M5UWX4_9BURK</name>
<dbReference type="Proteomes" id="UP000184226">
    <property type="component" value="Unassembled WGS sequence"/>
</dbReference>
<keyword evidence="5" id="KW-0804">Transcription</keyword>
<dbReference type="Gene3D" id="3.40.190.290">
    <property type="match status" value="1"/>
</dbReference>
<dbReference type="GO" id="GO:0003677">
    <property type="term" value="F:DNA binding"/>
    <property type="evidence" value="ECO:0007669"/>
    <property type="project" value="UniProtKB-KW"/>
</dbReference>
<dbReference type="GO" id="GO:2000142">
    <property type="term" value="P:regulation of DNA-templated transcription initiation"/>
    <property type="evidence" value="ECO:0007669"/>
    <property type="project" value="TreeGrafter"/>
</dbReference>
<dbReference type="InterPro" id="IPR000847">
    <property type="entry name" value="LysR_HTH_N"/>
</dbReference>
<gene>
    <name evidence="7" type="ORF">SAMN04488135_104143</name>
</gene>
<evidence type="ECO:0000256" key="1">
    <source>
        <dbReference type="ARBA" id="ARBA00009437"/>
    </source>
</evidence>
<accession>A0A1M5UWX4</accession>
<evidence type="ECO:0000256" key="5">
    <source>
        <dbReference type="ARBA" id="ARBA00023163"/>
    </source>
</evidence>
<evidence type="ECO:0000313" key="7">
    <source>
        <dbReference type="EMBL" id="SHH67434.1"/>
    </source>
</evidence>
<evidence type="ECO:0000259" key="6">
    <source>
        <dbReference type="PROSITE" id="PS50931"/>
    </source>
</evidence>
<dbReference type="Pfam" id="PF00126">
    <property type="entry name" value="HTH_1"/>
    <property type="match status" value="1"/>
</dbReference>
<proteinExistence type="inferred from homology"/>
<evidence type="ECO:0000256" key="2">
    <source>
        <dbReference type="ARBA" id="ARBA00023015"/>
    </source>
</evidence>